<feature type="active site" evidence="11">
    <location>
        <position position="253"/>
    </location>
</feature>
<evidence type="ECO:0000256" key="1">
    <source>
        <dbReference type="ARBA" id="ARBA00004604"/>
    </source>
</evidence>
<evidence type="ECO:0000256" key="6">
    <source>
        <dbReference type="ARBA" id="ARBA00023239"/>
    </source>
</evidence>
<evidence type="ECO:0000256" key="10">
    <source>
        <dbReference type="PIRNR" id="PIRNR017250"/>
    </source>
</evidence>
<evidence type="ECO:0000313" key="15">
    <source>
        <dbReference type="Proteomes" id="UP000261640"/>
    </source>
</evidence>
<evidence type="ECO:0000259" key="12">
    <source>
        <dbReference type="Pfam" id="PF01974"/>
    </source>
</evidence>
<dbReference type="NCBIfam" id="TIGR00324">
    <property type="entry name" value="endA"/>
    <property type="match status" value="1"/>
</dbReference>
<comment type="subunit">
    <text evidence="8">tRNA splicing endonuclease is a heterotetramer composed of TSEN2, TSEN15, TSEN34/LENG5 and TSEN54. tRNA splicing endonuclease complex also contains proteins of the pre-mRNA 3'-end processing machinery such as CLP1, CPSF1, CPSF4 and CSTF2.</text>
</comment>
<sequence>QIWTRLPPKTKFSLKHSSDSSCENTRVTQEEDWSSSPVVGVGLCDSAPLLWRVQDLRTVRSRGLVGALLGSLARTPRQNGRLGRPLLLLPEEERLLSECHALTCRSPGELTSRSAGAELTQQVEQYEEEQQRSYEEQSVLALEDRKSALLRAMTSSHTDEALRGRLEAFDQDFTLPRSALAVQLSTARAGLTYCSEARAFLQANWPIRARNDRHSDVKYQVFRDLRGRGFYLTSAGKFGGDFLVYPGDPLRFHAHFIAICQSLDQPVCLLDVLTVARLGSNVKKTVLLCSPGTDGEVVYTSLQWSGMV</sequence>
<accession>A0A3Q3N579</accession>
<comment type="similarity">
    <text evidence="2 10">Belongs to the tRNA-intron endonuclease family.</text>
</comment>
<dbReference type="STRING" id="205130.ENSMAMP00000027434"/>
<dbReference type="InterPro" id="IPR036167">
    <property type="entry name" value="tRNA_intron_Endo_cat-like_sf"/>
</dbReference>
<dbReference type="GO" id="GO:0005730">
    <property type="term" value="C:nucleolus"/>
    <property type="evidence" value="ECO:0007669"/>
    <property type="project" value="UniProtKB-SubCell"/>
</dbReference>
<proteinExistence type="inferred from homology"/>
<dbReference type="PIRSF" id="PIRSF017250">
    <property type="entry name" value="tRNA_splic_SEN34"/>
    <property type="match status" value="1"/>
</dbReference>
<feature type="domain" description="tRNA intron endonuclease catalytic" evidence="12">
    <location>
        <begin position="217"/>
        <end position="299"/>
    </location>
</feature>
<dbReference type="FunFam" id="3.40.1350.10:FF:000002">
    <property type="entry name" value="tRNA-splicing endonuclease subunit Sen34"/>
    <property type="match status" value="1"/>
</dbReference>
<keyword evidence="5 10" id="KW-0819">tRNA processing</keyword>
<dbReference type="InterPro" id="IPR006676">
    <property type="entry name" value="tRNA_splic"/>
</dbReference>
<dbReference type="InterPro" id="IPR016690">
    <property type="entry name" value="TSEN34"/>
</dbReference>
<dbReference type="PANTHER" id="PTHR13070">
    <property type="entry name" value="TRNA-SPLICING ENDONUCLEASE SUBUNIT SEN34-RELATED"/>
    <property type="match status" value="1"/>
</dbReference>
<dbReference type="GO" id="GO:0000213">
    <property type="term" value="F:tRNA-intron lyase activity"/>
    <property type="evidence" value="ECO:0007669"/>
    <property type="project" value="UniProtKB-UniRule"/>
</dbReference>
<evidence type="ECO:0000256" key="8">
    <source>
        <dbReference type="ARBA" id="ARBA00064779"/>
    </source>
</evidence>
<dbReference type="Proteomes" id="UP000261640">
    <property type="component" value="Unplaced"/>
</dbReference>
<evidence type="ECO:0000256" key="11">
    <source>
        <dbReference type="PIRSR" id="PIRSR017250-50"/>
    </source>
</evidence>
<evidence type="ECO:0000256" key="9">
    <source>
        <dbReference type="ARBA" id="ARBA00070870"/>
    </source>
</evidence>
<dbReference type="InterPro" id="IPR011856">
    <property type="entry name" value="tRNA_endonuc-like_dom_sf"/>
</dbReference>
<evidence type="ECO:0000259" key="13">
    <source>
        <dbReference type="Pfam" id="PF26577"/>
    </source>
</evidence>
<dbReference type="GO" id="GO:0000379">
    <property type="term" value="P:tRNA-type intron splice site recognition and cleavage"/>
    <property type="evidence" value="ECO:0007669"/>
    <property type="project" value="UniProtKB-UniRule"/>
</dbReference>
<protein>
    <recommendedName>
        <fullName evidence="9 10">tRNA-splicing endonuclease subunit Sen34</fullName>
        <ecNumber evidence="3 10">4.6.1.16</ecNumber>
    </recommendedName>
</protein>
<feature type="active site" evidence="11">
    <location>
        <position position="284"/>
    </location>
</feature>
<comment type="function">
    <text evidence="10">Constitutes one of the two catalytic subunit of the tRNA-splicing endonuclease complex, a complex responsible for identification and cleavage of the splice sites in pre-tRNA. It cleaves pre-tRNA at the 5'- and 3'-splice sites to release the intron. The products are an intron and two tRNA half-molecules bearing 2',3'-cyclic phosphate and 5'-OH termini. There are no conserved sequences at the splice sites, but the intron is invariably located at the same site in the gene, placing the splice sites an invariant distance from the constant structural features of the tRNA body.</text>
</comment>
<keyword evidence="4" id="KW-0507">mRNA processing</keyword>
<dbReference type="AlphaFoldDB" id="A0A3Q3N579"/>
<comment type="subcellular location">
    <subcellularLocation>
        <location evidence="1">Nucleus</location>
        <location evidence="1">Nucleolus</location>
    </subcellularLocation>
</comment>
<dbReference type="Ensembl" id="ENSMAMT00000028145.2">
    <property type="protein sequence ID" value="ENSMAMP00000027434.1"/>
    <property type="gene ID" value="ENSMAMG00000027173.1"/>
</dbReference>
<dbReference type="Pfam" id="PF26577">
    <property type="entry name" value="TSEN34_N"/>
    <property type="match status" value="1"/>
</dbReference>
<evidence type="ECO:0000256" key="4">
    <source>
        <dbReference type="ARBA" id="ARBA00022664"/>
    </source>
</evidence>
<dbReference type="GO" id="GO:0006397">
    <property type="term" value="P:mRNA processing"/>
    <property type="evidence" value="ECO:0007669"/>
    <property type="project" value="UniProtKB-KW"/>
</dbReference>
<feature type="active site" evidence="11">
    <location>
        <position position="245"/>
    </location>
</feature>
<reference evidence="14" key="2">
    <citation type="submission" date="2025-09" db="UniProtKB">
        <authorList>
            <consortium name="Ensembl"/>
        </authorList>
    </citation>
    <scope>IDENTIFICATION</scope>
</reference>
<dbReference type="InParanoid" id="A0A3Q3N579"/>
<dbReference type="InterPro" id="IPR059049">
    <property type="entry name" value="TSEN34_N"/>
</dbReference>
<dbReference type="EC" id="4.6.1.16" evidence="3 10"/>
<evidence type="ECO:0000313" key="14">
    <source>
        <dbReference type="Ensembl" id="ENSMAMP00000027434.1"/>
    </source>
</evidence>
<dbReference type="GO" id="GO:0003676">
    <property type="term" value="F:nucleic acid binding"/>
    <property type="evidence" value="ECO:0007669"/>
    <property type="project" value="InterPro"/>
</dbReference>
<evidence type="ECO:0000256" key="3">
    <source>
        <dbReference type="ARBA" id="ARBA00012573"/>
    </source>
</evidence>
<dbReference type="Pfam" id="PF01974">
    <property type="entry name" value="tRNA_int_endo"/>
    <property type="match status" value="1"/>
</dbReference>
<evidence type="ECO:0000256" key="7">
    <source>
        <dbReference type="ARBA" id="ARBA00023242"/>
    </source>
</evidence>
<dbReference type="PANTHER" id="PTHR13070:SF0">
    <property type="entry name" value="TRNA-SPLICING ENDONUCLEASE SUBUNIT SEN34"/>
    <property type="match status" value="1"/>
</dbReference>
<keyword evidence="15" id="KW-1185">Reference proteome</keyword>
<feature type="domain" description="TSEN34 N-terminal" evidence="13">
    <location>
        <begin position="41"/>
        <end position="101"/>
    </location>
</feature>
<dbReference type="Gene3D" id="3.40.1350.10">
    <property type="match status" value="1"/>
</dbReference>
<name>A0A3Q3N579_9TELE</name>
<evidence type="ECO:0000256" key="2">
    <source>
        <dbReference type="ARBA" id="ARBA00008078"/>
    </source>
</evidence>
<reference evidence="14" key="1">
    <citation type="submission" date="2025-08" db="UniProtKB">
        <authorList>
            <consortium name="Ensembl"/>
        </authorList>
    </citation>
    <scope>IDENTIFICATION</scope>
</reference>
<dbReference type="GO" id="GO:0000214">
    <property type="term" value="C:tRNA-intron endonuclease complex"/>
    <property type="evidence" value="ECO:0007669"/>
    <property type="project" value="UniProtKB-UniRule"/>
</dbReference>
<organism evidence="14 15">
    <name type="scientific">Mastacembelus armatus</name>
    <name type="common">zig-zag eel</name>
    <dbReference type="NCBI Taxonomy" id="205130"/>
    <lineage>
        <taxon>Eukaryota</taxon>
        <taxon>Metazoa</taxon>
        <taxon>Chordata</taxon>
        <taxon>Craniata</taxon>
        <taxon>Vertebrata</taxon>
        <taxon>Euteleostomi</taxon>
        <taxon>Actinopterygii</taxon>
        <taxon>Neopterygii</taxon>
        <taxon>Teleostei</taxon>
        <taxon>Neoteleostei</taxon>
        <taxon>Acanthomorphata</taxon>
        <taxon>Anabantaria</taxon>
        <taxon>Synbranchiformes</taxon>
        <taxon>Mastacembelidae</taxon>
        <taxon>Mastacembelus</taxon>
    </lineage>
</organism>
<dbReference type="GeneTree" id="ENSGT00390000003912"/>
<dbReference type="CDD" id="cd22363">
    <property type="entry name" value="tRNA-intron_lyase_C"/>
    <property type="match status" value="1"/>
</dbReference>
<keyword evidence="7 10" id="KW-0539">Nucleus</keyword>
<dbReference type="InterPro" id="IPR006677">
    <property type="entry name" value="tRNA_intron_Endonuc_cat-like"/>
</dbReference>
<dbReference type="FunCoup" id="A0A3Q3N579">
    <property type="interactions" value="417"/>
</dbReference>
<evidence type="ECO:0000256" key="5">
    <source>
        <dbReference type="ARBA" id="ARBA00022694"/>
    </source>
</evidence>
<keyword evidence="6 10" id="KW-0456">Lyase</keyword>
<dbReference type="SUPFAM" id="SSF53032">
    <property type="entry name" value="tRNA-intron endonuclease catalytic domain-like"/>
    <property type="match status" value="1"/>
</dbReference>